<evidence type="ECO:0000313" key="1">
    <source>
        <dbReference type="EMBL" id="KAJ8391663.1"/>
    </source>
</evidence>
<comment type="caution">
    <text evidence="1">The sequence shown here is derived from an EMBL/GenBank/DDBJ whole genome shotgun (WGS) entry which is preliminary data.</text>
</comment>
<dbReference type="PROSITE" id="PS51257">
    <property type="entry name" value="PROKAR_LIPOPROTEIN"/>
    <property type="match status" value="1"/>
</dbReference>
<name>A0AAD7WCH9_9TELE</name>
<dbReference type="EMBL" id="JAINUG010000154">
    <property type="protein sequence ID" value="KAJ8391663.1"/>
    <property type="molecule type" value="Genomic_DNA"/>
</dbReference>
<organism evidence="1 2">
    <name type="scientific">Aldrovandia affinis</name>
    <dbReference type="NCBI Taxonomy" id="143900"/>
    <lineage>
        <taxon>Eukaryota</taxon>
        <taxon>Metazoa</taxon>
        <taxon>Chordata</taxon>
        <taxon>Craniata</taxon>
        <taxon>Vertebrata</taxon>
        <taxon>Euteleostomi</taxon>
        <taxon>Actinopterygii</taxon>
        <taxon>Neopterygii</taxon>
        <taxon>Teleostei</taxon>
        <taxon>Notacanthiformes</taxon>
        <taxon>Halosauridae</taxon>
        <taxon>Aldrovandia</taxon>
    </lineage>
</organism>
<keyword evidence="2" id="KW-1185">Reference proteome</keyword>
<sequence>MEKEHSLSAVDNSQMLPTGLLGGCDPPFLTITETDQARHDNHGSTLLYLLLRCLAGVVELFGFWAGHSTDTALLFISDSNLQRQLPLISSYNGKNICIGTSTHLQLGHLGR</sequence>
<protein>
    <submittedName>
        <fullName evidence="1">Uncharacterized protein</fullName>
    </submittedName>
</protein>
<dbReference type="Proteomes" id="UP001221898">
    <property type="component" value="Unassembled WGS sequence"/>
</dbReference>
<accession>A0AAD7WCH9</accession>
<gene>
    <name evidence="1" type="ORF">AAFF_G00086130</name>
</gene>
<dbReference type="AlphaFoldDB" id="A0AAD7WCH9"/>
<proteinExistence type="predicted"/>
<evidence type="ECO:0000313" key="2">
    <source>
        <dbReference type="Proteomes" id="UP001221898"/>
    </source>
</evidence>
<reference evidence="1" key="1">
    <citation type="journal article" date="2023" name="Science">
        <title>Genome structures resolve the early diversification of teleost fishes.</title>
        <authorList>
            <person name="Parey E."/>
            <person name="Louis A."/>
            <person name="Montfort J."/>
            <person name="Bouchez O."/>
            <person name="Roques C."/>
            <person name="Iampietro C."/>
            <person name="Lluch J."/>
            <person name="Castinel A."/>
            <person name="Donnadieu C."/>
            <person name="Desvignes T."/>
            <person name="Floi Bucao C."/>
            <person name="Jouanno E."/>
            <person name="Wen M."/>
            <person name="Mejri S."/>
            <person name="Dirks R."/>
            <person name="Jansen H."/>
            <person name="Henkel C."/>
            <person name="Chen W.J."/>
            <person name="Zahm M."/>
            <person name="Cabau C."/>
            <person name="Klopp C."/>
            <person name="Thompson A.W."/>
            <person name="Robinson-Rechavi M."/>
            <person name="Braasch I."/>
            <person name="Lecointre G."/>
            <person name="Bobe J."/>
            <person name="Postlethwait J.H."/>
            <person name="Berthelot C."/>
            <person name="Roest Crollius H."/>
            <person name="Guiguen Y."/>
        </authorList>
    </citation>
    <scope>NUCLEOTIDE SEQUENCE</scope>
    <source>
        <strain evidence="1">NC1722</strain>
    </source>
</reference>